<evidence type="ECO:0000313" key="2">
    <source>
        <dbReference type="EMBL" id="CAF1670345.1"/>
    </source>
</evidence>
<accession>A0A816G6W2</accession>
<proteinExistence type="predicted"/>
<evidence type="ECO:0000259" key="1">
    <source>
        <dbReference type="PROSITE" id="PS50181"/>
    </source>
</evidence>
<sequence>MSNKTSRFEDMPNELLYEIQQYLNAIDFFNAFSNLNSRFDDLLNSATNLHFEIYSTVVEQQASISSFASRITSIYIAYDSGAASIATVYPNIRAITFQRAIRFIPSTLSTVEHIKLDLSMMRPKHAAYLCSTIFSSNFPRLSSFYLLHRKSNVVGHWKPLMRSLEQQCFTLNEFIYDLRPTTEWKIVEQFLQHMPNLQRLCIRQLNTRVRWTLEDIARTLQTFVPHLNRLFLRIHSLHMNILLENNERNRLFHRLFLRIDSKTKKSKKLCTITTISSTTH</sequence>
<name>A0A816G6W2_ADIRI</name>
<dbReference type="PROSITE" id="PS50181">
    <property type="entry name" value="FBOX"/>
    <property type="match status" value="1"/>
</dbReference>
<evidence type="ECO:0000313" key="3">
    <source>
        <dbReference type="Proteomes" id="UP000663828"/>
    </source>
</evidence>
<dbReference type="InterPro" id="IPR001810">
    <property type="entry name" value="F-box_dom"/>
</dbReference>
<keyword evidence="3" id="KW-1185">Reference proteome</keyword>
<reference evidence="2" key="1">
    <citation type="submission" date="2021-02" db="EMBL/GenBank/DDBJ databases">
        <authorList>
            <person name="Nowell W R."/>
        </authorList>
    </citation>
    <scope>NUCLEOTIDE SEQUENCE</scope>
</reference>
<organism evidence="2 3">
    <name type="scientific">Adineta ricciae</name>
    <name type="common">Rotifer</name>
    <dbReference type="NCBI Taxonomy" id="249248"/>
    <lineage>
        <taxon>Eukaryota</taxon>
        <taxon>Metazoa</taxon>
        <taxon>Spiralia</taxon>
        <taxon>Gnathifera</taxon>
        <taxon>Rotifera</taxon>
        <taxon>Eurotatoria</taxon>
        <taxon>Bdelloidea</taxon>
        <taxon>Adinetida</taxon>
        <taxon>Adinetidae</taxon>
        <taxon>Adineta</taxon>
    </lineage>
</organism>
<dbReference type="Proteomes" id="UP000663828">
    <property type="component" value="Unassembled WGS sequence"/>
</dbReference>
<protein>
    <recommendedName>
        <fullName evidence="1">F-box domain-containing protein</fullName>
    </recommendedName>
</protein>
<feature type="domain" description="F-box" evidence="1">
    <location>
        <begin position="5"/>
        <end position="54"/>
    </location>
</feature>
<comment type="caution">
    <text evidence="2">The sequence shown here is derived from an EMBL/GenBank/DDBJ whole genome shotgun (WGS) entry which is preliminary data.</text>
</comment>
<gene>
    <name evidence="2" type="ORF">XAT740_LOCUS58554</name>
</gene>
<dbReference type="EMBL" id="CAJNOR010012901">
    <property type="protein sequence ID" value="CAF1670345.1"/>
    <property type="molecule type" value="Genomic_DNA"/>
</dbReference>
<dbReference type="AlphaFoldDB" id="A0A816G6W2"/>